<name>A0A2A4TBE4_9DELT</name>
<comment type="similarity">
    <text evidence="2">Belongs to the uracil-DNA glycosylase (UDG) superfamily. Type 4 (UDGa) family.</text>
</comment>
<evidence type="ECO:0000256" key="8">
    <source>
        <dbReference type="ARBA" id="ARBA00022801"/>
    </source>
</evidence>
<dbReference type="EMBL" id="NVSR01000005">
    <property type="protein sequence ID" value="PCI30455.1"/>
    <property type="molecule type" value="Genomic_DNA"/>
</dbReference>
<dbReference type="AlphaFoldDB" id="A0A2A4TBE4"/>
<feature type="region of interest" description="Disordered" evidence="12">
    <location>
        <begin position="89"/>
        <end position="110"/>
    </location>
</feature>
<dbReference type="PANTHER" id="PTHR33693">
    <property type="entry name" value="TYPE-5 URACIL-DNA GLYCOSYLASE"/>
    <property type="match status" value="1"/>
</dbReference>
<comment type="catalytic activity">
    <reaction evidence="1">
        <text>Hydrolyzes single-stranded DNA or mismatched double-stranded DNA and polynucleotides, releasing free uracil.</text>
        <dbReference type="EC" id="3.2.2.27"/>
    </reaction>
</comment>
<evidence type="ECO:0000256" key="3">
    <source>
        <dbReference type="ARBA" id="ARBA00012030"/>
    </source>
</evidence>
<evidence type="ECO:0000256" key="5">
    <source>
        <dbReference type="ARBA" id="ARBA00022485"/>
    </source>
</evidence>
<dbReference type="Proteomes" id="UP000218113">
    <property type="component" value="Unassembled WGS sequence"/>
</dbReference>
<keyword evidence="7" id="KW-0227">DNA damage</keyword>
<dbReference type="PANTHER" id="PTHR33693:SF1">
    <property type="entry name" value="TYPE-4 URACIL-DNA GLYCOSYLASE"/>
    <property type="match status" value="1"/>
</dbReference>
<dbReference type="SMART" id="SM00987">
    <property type="entry name" value="UreE_C"/>
    <property type="match status" value="1"/>
</dbReference>
<evidence type="ECO:0000256" key="2">
    <source>
        <dbReference type="ARBA" id="ARBA00006521"/>
    </source>
</evidence>
<dbReference type="InterPro" id="IPR036895">
    <property type="entry name" value="Uracil-DNA_glycosylase-like_sf"/>
</dbReference>
<evidence type="ECO:0000256" key="12">
    <source>
        <dbReference type="SAM" id="MobiDB-lite"/>
    </source>
</evidence>
<keyword evidence="11" id="KW-0234">DNA repair</keyword>
<dbReference type="NCBIfam" id="TIGR00758">
    <property type="entry name" value="UDG_fam4"/>
    <property type="match status" value="1"/>
</dbReference>
<dbReference type="GO" id="GO:0004844">
    <property type="term" value="F:uracil DNA N-glycosylase activity"/>
    <property type="evidence" value="ECO:0007669"/>
    <property type="project" value="UniProtKB-EC"/>
</dbReference>
<proteinExistence type="inferred from homology"/>
<dbReference type="SMART" id="SM00986">
    <property type="entry name" value="UDG"/>
    <property type="match status" value="1"/>
</dbReference>
<feature type="compositionally biased region" description="Basic and acidic residues" evidence="12">
    <location>
        <begin position="55"/>
        <end position="65"/>
    </location>
</feature>
<keyword evidence="6" id="KW-0479">Metal-binding</keyword>
<evidence type="ECO:0000256" key="7">
    <source>
        <dbReference type="ARBA" id="ARBA00022763"/>
    </source>
</evidence>
<keyword evidence="8" id="KW-0378">Hydrolase</keyword>
<dbReference type="InterPro" id="IPR005273">
    <property type="entry name" value="Ura-DNA_glyco_family4"/>
</dbReference>
<protein>
    <recommendedName>
        <fullName evidence="4">Type-4 uracil-DNA glycosylase</fullName>
        <ecNumber evidence="3">3.2.2.27</ecNumber>
    </recommendedName>
</protein>
<evidence type="ECO:0000256" key="9">
    <source>
        <dbReference type="ARBA" id="ARBA00023004"/>
    </source>
</evidence>
<keyword evidence="10" id="KW-0411">Iron-sulfur</keyword>
<reference evidence="15" key="1">
    <citation type="submission" date="2017-08" db="EMBL/GenBank/DDBJ databases">
        <title>A dynamic microbial community with high functional redundancy inhabits the cold, oxic subseafloor aquifer.</title>
        <authorList>
            <person name="Tully B.J."/>
            <person name="Wheat C.G."/>
            <person name="Glazer B.T."/>
            <person name="Huber J.A."/>
        </authorList>
    </citation>
    <scope>NUCLEOTIDE SEQUENCE [LARGE SCALE GENOMIC DNA]</scope>
</reference>
<dbReference type="Pfam" id="PF03167">
    <property type="entry name" value="UDG"/>
    <property type="match status" value="1"/>
</dbReference>
<feature type="domain" description="Uracil-DNA glycosylase-like" evidence="13">
    <location>
        <begin position="145"/>
        <end position="291"/>
    </location>
</feature>
<dbReference type="GO" id="GO:0051539">
    <property type="term" value="F:4 iron, 4 sulfur cluster binding"/>
    <property type="evidence" value="ECO:0007669"/>
    <property type="project" value="UniProtKB-KW"/>
</dbReference>
<feature type="compositionally biased region" description="Polar residues" evidence="12">
    <location>
        <begin position="66"/>
        <end position="76"/>
    </location>
</feature>
<evidence type="ECO:0000256" key="4">
    <source>
        <dbReference type="ARBA" id="ARBA00019403"/>
    </source>
</evidence>
<dbReference type="EC" id="3.2.2.27" evidence="3"/>
<dbReference type="InterPro" id="IPR051536">
    <property type="entry name" value="UDG_Type-4/5"/>
</dbReference>
<feature type="region of interest" description="Disordered" evidence="12">
    <location>
        <begin position="49"/>
        <end position="76"/>
    </location>
</feature>
<evidence type="ECO:0000313" key="15">
    <source>
        <dbReference type="Proteomes" id="UP000218113"/>
    </source>
</evidence>
<evidence type="ECO:0000256" key="10">
    <source>
        <dbReference type="ARBA" id="ARBA00023014"/>
    </source>
</evidence>
<evidence type="ECO:0000256" key="6">
    <source>
        <dbReference type="ARBA" id="ARBA00022723"/>
    </source>
</evidence>
<keyword evidence="5" id="KW-0004">4Fe-4S</keyword>
<evidence type="ECO:0000259" key="13">
    <source>
        <dbReference type="SMART" id="SM00986"/>
    </source>
</evidence>
<sequence>MQETFSSETIKQLEATLRFWGGSTSHLFLEPTDTQLLQELGELYQEEANQQPEAETVREIAHREPSVSTHAPRQAVPQGQTQVAAQVKTQGVPQAKTQAEPEAKKKQAPALDLRPENAHSLDSLRLRIRGCDRCKLCQGRKTIVSGQGNQKADLVFVGEAPGEEEDNTGLAFVGRAGQLLTQIIQSIGINRESAFICNVVKCRPPGNRNPQVDEIAACLPFLFKQLELLQPKVIVTLGNVATKALIPQALGIMKMRGKISSFQGIPVIPTFHPSFLLRQPAQIEAVWDDMRLIRQVLFQNTITTPIKIHQPGQPAP</sequence>
<dbReference type="InterPro" id="IPR005122">
    <property type="entry name" value="Uracil-DNA_glycosylase-like"/>
</dbReference>
<gene>
    <name evidence="14" type="ORF">COB67_01880</name>
</gene>
<evidence type="ECO:0000256" key="11">
    <source>
        <dbReference type="ARBA" id="ARBA00023204"/>
    </source>
</evidence>
<dbReference type="CDD" id="cd10030">
    <property type="entry name" value="UDG-F4_TTUDGA_SPO1dp_like"/>
    <property type="match status" value="1"/>
</dbReference>
<dbReference type="Gene3D" id="3.40.470.10">
    <property type="entry name" value="Uracil-DNA glycosylase-like domain"/>
    <property type="match status" value="1"/>
</dbReference>
<accession>A0A2A4TBE4</accession>
<dbReference type="GO" id="GO:0006281">
    <property type="term" value="P:DNA repair"/>
    <property type="evidence" value="ECO:0007669"/>
    <property type="project" value="UniProtKB-KW"/>
</dbReference>
<evidence type="ECO:0000313" key="14">
    <source>
        <dbReference type="EMBL" id="PCI30455.1"/>
    </source>
</evidence>
<organism evidence="14 15">
    <name type="scientific">SAR324 cluster bacterium</name>
    <dbReference type="NCBI Taxonomy" id="2024889"/>
    <lineage>
        <taxon>Bacteria</taxon>
        <taxon>Deltaproteobacteria</taxon>
        <taxon>SAR324 cluster</taxon>
    </lineage>
</organism>
<comment type="caution">
    <text evidence="14">The sequence shown here is derived from an EMBL/GenBank/DDBJ whole genome shotgun (WGS) entry which is preliminary data.</text>
</comment>
<dbReference type="GO" id="GO:0046872">
    <property type="term" value="F:metal ion binding"/>
    <property type="evidence" value="ECO:0007669"/>
    <property type="project" value="UniProtKB-KW"/>
</dbReference>
<dbReference type="SUPFAM" id="SSF52141">
    <property type="entry name" value="Uracil-DNA glycosylase-like"/>
    <property type="match status" value="1"/>
</dbReference>
<evidence type="ECO:0000256" key="1">
    <source>
        <dbReference type="ARBA" id="ARBA00001400"/>
    </source>
</evidence>
<keyword evidence="9" id="KW-0408">Iron</keyword>